<feature type="non-terminal residue" evidence="1">
    <location>
        <position position="111"/>
    </location>
</feature>
<keyword evidence="2" id="KW-1185">Reference proteome</keyword>
<comment type="caution">
    <text evidence="1">The sequence shown here is derived from an EMBL/GenBank/DDBJ whole genome shotgun (WGS) entry which is preliminary data.</text>
</comment>
<evidence type="ECO:0000313" key="1">
    <source>
        <dbReference type="EMBL" id="CAG8552618.1"/>
    </source>
</evidence>
<organism evidence="1 2">
    <name type="scientific">Scutellospora calospora</name>
    <dbReference type="NCBI Taxonomy" id="85575"/>
    <lineage>
        <taxon>Eukaryota</taxon>
        <taxon>Fungi</taxon>
        <taxon>Fungi incertae sedis</taxon>
        <taxon>Mucoromycota</taxon>
        <taxon>Glomeromycotina</taxon>
        <taxon>Glomeromycetes</taxon>
        <taxon>Diversisporales</taxon>
        <taxon>Gigasporaceae</taxon>
        <taxon>Scutellospora</taxon>
    </lineage>
</organism>
<name>A0ACA9LVT0_9GLOM</name>
<dbReference type="Proteomes" id="UP000789860">
    <property type="component" value="Unassembled WGS sequence"/>
</dbReference>
<sequence>MEIDDSSSIAPSDSVSNQETSTSNKVYINKKKLTSAIWNDFVLIATKNLIKFLKLQTITLDNALANDAAICELATQFSSLSININTELLHNHYLAHIINIIVQDSTKKISD</sequence>
<dbReference type="EMBL" id="CAJVPM010008159">
    <property type="protein sequence ID" value="CAG8552618.1"/>
    <property type="molecule type" value="Genomic_DNA"/>
</dbReference>
<evidence type="ECO:0000313" key="2">
    <source>
        <dbReference type="Proteomes" id="UP000789860"/>
    </source>
</evidence>
<proteinExistence type="predicted"/>
<protein>
    <submittedName>
        <fullName evidence="1">5418_t:CDS:1</fullName>
    </submittedName>
</protein>
<accession>A0ACA9LVT0</accession>
<gene>
    <name evidence="1" type="ORF">SCALOS_LOCUS5235</name>
</gene>
<reference evidence="1" key="1">
    <citation type="submission" date="2021-06" db="EMBL/GenBank/DDBJ databases">
        <authorList>
            <person name="Kallberg Y."/>
            <person name="Tangrot J."/>
            <person name="Rosling A."/>
        </authorList>
    </citation>
    <scope>NUCLEOTIDE SEQUENCE</scope>
    <source>
        <strain evidence="1">AU212A</strain>
    </source>
</reference>